<dbReference type="SUPFAM" id="SSF55326">
    <property type="entry name" value="PurM N-terminal domain-like"/>
    <property type="match status" value="1"/>
</dbReference>
<dbReference type="PIRSF" id="PIRSF036407">
    <property type="entry name" value="Selenphspht_syn"/>
    <property type="match status" value="1"/>
</dbReference>
<evidence type="ECO:0000259" key="6">
    <source>
        <dbReference type="Pfam" id="PF00586"/>
    </source>
</evidence>
<evidence type="ECO:0000256" key="1">
    <source>
        <dbReference type="ARBA" id="ARBA00022679"/>
    </source>
</evidence>
<dbReference type="NCBIfam" id="TIGR00476">
    <property type="entry name" value="selD"/>
    <property type="match status" value="1"/>
</dbReference>
<dbReference type="GO" id="GO:0016260">
    <property type="term" value="P:selenocysteine biosynthetic process"/>
    <property type="evidence" value="ECO:0007669"/>
    <property type="project" value="TreeGrafter"/>
</dbReference>
<evidence type="ECO:0000256" key="3">
    <source>
        <dbReference type="ARBA" id="ARBA00022777"/>
    </source>
</evidence>
<dbReference type="GO" id="GO:0005737">
    <property type="term" value="C:cytoplasm"/>
    <property type="evidence" value="ECO:0007669"/>
    <property type="project" value="TreeGrafter"/>
</dbReference>
<dbReference type="GO" id="GO:0004756">
    <property type="term" value="F:selenide, water dikinase activity"/>
    <property type="evidence" value="ECO:0007669"/>
    <property type="project" value="UniProtKB-EC"/>
</dbReference>
<sequence>MDATIAPLFCSGGGCTAKLGPRALSRVLSQLPAPTDPDLLVGFASSDDAAVLRLTDDLAVVSTLDFFPPVVADPYTFGQIAAANAMSDVWAMGGRVRTALNIVAFDEDGDLNQLGAILAGGAERVAAAGASLAGGHSITGDGVLYGLSVTGTVDPRHLWRNDTPQPGDALVLTKPLGVGIACAAHRLDSAPPGAFEAAVASMTELNLRAAELLQTPHAVTDVTGFGLAGHLLEMLGTDFSATIDTLALPLIPHVRTLAEGFFLTAAAQRNRTHAEANGLVFDRVPFGVQEVLFDAQTSGGLLVAMPRPDADAYVAALADDRAASGTRLAASIIGTVTERAEHTILVR</sequence>
<protein>
    <submittedName>
        <fullName evidence="8">Selenide, water dikinase SelD</fullName>
        <ecNumber evidence="8">2.7.9.3</ecNumber>
    </submittedName>
</protein>
<dbReference type="Gene3D" id="3.30.1330.10">
    <property type="entry name" value="PurM-like, N-terminal domain"/>
    <property type="match status" value="1"/>
</dbReference>
<dbReference type="InterPro" id="IPR016188">
    <property type="entry name" value="PurM-like_N"/>
</dbReference>
<keyword evidence="9" id="KW-1185">Reference proteome</keyword>
<dbReference type="Gene3D" id="3.90.650.10">
    <property type="entry name" value="PurM-like C-terminal domain"/>
    <property type="match status" value="1"/>
</dbReference>
<keyword evidence="3 8" id="KW-0418">Kinase</keyword>
<evidence type="ECO:0000256" key="4">
    <source>
        <dbReference type="ARBA" id="ARBA00022840"/>
    </source>
</evidence>
<keyword evidence="4" id="KW-0067">ATP-binding</keyword>
<proteinExistence type="predicted"/>
<dbReference type="CDD" id="cd02195">
    <property type="entry name" value="SelD"/>
    <property type="match status" value="1"/>
</dbReference>
<dbReference type="InterPro" id="IPR010918">
    <property type="entry name" value="PurM-like_C_dom"/>
</dbReference>
<comment type="caution">
    <text evidence="8">The sequence shown here is derived from an EMBL/GenBank/DDBJ whole genome shotgun (WGS) entry which is preliminary data.</text>
</comment>
<feature type="domain" description="PurM-like N-terminal" evidence="6">
    <location>
        <begin position="47"/>
        <end position="153"/>
    </location>
</feature>
<dbReference type="AlphaFoldDB" id="A0A4Q9KLT9"/>
<reference evidence="8 9" key="1">
    <citation type="submission" date="2019-01" db="EMBL/GenBank/DDBJ databases">
        <title>Lactibacter flavus gen. nov., sp. nov., a novel bacterium of the family Propionibacteriaceae isolated from raw milk and dairy products.</title>
        <authorList>
            <person name="Huptas C."/>
            <person name="Wenning M."/>
            <person name="Breitenwieser F."/>
            <person name="Doll E."/>
            <person name="Von Neubeck M."/>
            <person name="Busse H.-J."/>
            <person name="Scherer S."/>
        </authorList>
    </citation>
    <scope>NUCLEOTIDE SEQUENCE [LARGE SCALE GENOMIC DNA]</scope>
    <source>
        <strain evidence="9">DSM 22130 / JCM 15804 / WR061</strain>
    </source>
</reference>
<dbReference type="RefSeq" id="WP_131171490.1">
    <property type="nucleotide sequence ID" value="NZ_FXTL01000004.1"/>
</dbReference>
<accession>A0A4Q9KLT9</accession>
<keyword evidence="1 8" id="KW-0808">Transferase</keyword>
<dbReference type="SUPFAM" id="SSF56042">
    <property type="entry name" value="PurM C-terminal domain-like"/>
    <property type="match status" value="1"/>
</dbReference>
<evidence type="ECO:0000256" key="2">
    <source>
        <dbReference type="ARBA" id="ARBA00022741"/>
    </source>
</evidence>
<keyword evidence="5" id="KW-0711">Selenium</keyword>
<keyword evidence="2" id="KW-0547">Nucleotide-binding</keyword>
<dbReference type="EMBL" id="SDMR01000004">
    <property type="protein sequence ID" value="TBT95497.1"/>
    <property type="molecule type" value="Genomic_DNA"/>
</dbReference>
<gene>
    <name evidence="8" type="primary">selD</name>
    <name evidence="8" type="ORF">ET996_05220</name>
</gene>
<evidence type="ECO:0000256" key="5">
    <source>
        <dbReference type="ARBA" id="ARBA00023266"/>
    </source>
</evidence>
<evidence type="ECO:0000313" key="8">
    <source>
        <dbReference type="EMBL" id="TBT95497.1"/>
    </source>
</evidence>
<evidence type="ECO:0000313" key="9">
    <source>
        <dbReference type="Proteomes" id="UP000291933"/>
    </source>
</evidence>
<name>A0A4Q9KLT9_PROTD</name>
<dbReference type="InterPro" id="IPR036676">
    <property type="entry name" value="PurM-like_C_sf"/>
</dbReference>
<dbReference type="EC" id="2.7.9.3" evidence="8"/>
<dbReference type="PANTHER" id="PTHR10256">
    <property type="entry name" value="SELENIDE, WATER DIKINASE"/>
    <property type="match status" value="1"/>
</dbReference>
<evidence type="ECO:0000259" key="7">
    <source>
        <dbReference type="Pfam" id="PF02769"/>
    </source>
</evidence>
<dbReference type="Pfam" id="PF00586">
    <property type="entry name" value="AIRS"/>
    <property type="match status" value="1"/>
</dbReference>
<dbReference type="OrthoDB" id="9767928at2"/>
<dbReference type="InterPro" id="IPR036921">
    <property type="entry name" value="PurM-like_N_sf"/>
</dbReference>
<dbReference type="PANTHER" id="PTHR10256:SF0">
    <property type="entry name" value="INACTIVE SELENIDE, WATER DIKINASE-LIKE PROTEIN-RELATED"/>
    <property type="match status" value="1"/>
</dbReference>
<dbReference type="GO" id="GO:0005524">
    <property type="term" value="F:ATP binding"/>
    <property type="evidence" value="ECO:0007669"/>
    <property type="project" value="UniProtKB-KW"/>
</dbReference>
<dbReference type="InterPro" id="IPR004536">
    <property type="entry name" value="SPS/SelD"/>
</dbReference>
<dbReference type="Proteomes" id="UP000291933">
    <property type="component" value="Unassembled WGS sequence"/>
</dbReference>
<dbReference type="Pfam" id="PF02769">
    <property type="entry name" value="AIRS_C"/>
    <property type="match status" value="1"/>
</dbReference>
<feature type="domain" description="PurM-like C-terminal" evidence="7">
    <location>
        <begin position="165"/>
        <end position="344"/>
    </location>
</feature>
<organism evidence="8 9">
    <name type="scientific">Propioniciclava tarda</name>
    <dbReference type="NCBI Taxonomy" id="433330"/>
    <lineage>
        <taxon>Bacteria</taxon>
        <taxon>Bacillati</taxon>
        <taxon>Actinomycetota</taxon>
        <taxon>Actinomycetes</taxon>
        <taxon>Propionibacteriales</taxon>
        <taxon>Propionibacteriaceae</taxon>
        <taxon>Propioniciclava</taxon>
    </lineage>
</organism>